<dbReference type="PATRIC" id="fig|443610.3.peg.1134"/>
<proteinExistence type="predicted"/>
<reference evidence="1 2" key="1">
    <citation type="submission" date="2015-03" db="EMBL/GenBank/DDBJ databases">
        <authorList>
            <person name="Hassan Y.I."/>
            <person name="Lepp D."/>
            <person name="Li X.-Z."/>
            <person name="Zhou T."/>
        </authorList>
    </citation>
    <scope>NUCLEOTIDE SEQUENCE [LARGE SCALE GENOMIC DNA]</scope>
    <source>
        <strain evidence="1 2">BD-c194</strain>
    </source>
</reference>
<protein>
    <recommendedName>
        <fullName evidence="3">CopG family transcriptional regulator</fullName>
    </recommendedName>
</protein>
<evidence type="ECO:0008006" key="3">
    <source>
        <dbReference type="Google" id="ProtNLM"/>
    </source>
</evidence>
<dbReference type="InterPro" id="IPR010985">
    <property type="entry name" value="Ribbon_hlx_hlx"/>
</dbReference>
<dbReference type="Proteomes" id="UP000033632">
    <property type="component" value="Unassembled WGS sequence"/>
</dbReference>
<gene>
    <name evidence="1" type="ORF">VE25_00500</name>
</gene>
<sequence length="96" mass="11254">MSEATFTFRVEEELKAKFAEAAKAEDMTGAQLLRRFMREYIERRREEAEYDAWFRQQVEMGLEAVRRGDVVSAEEVEAEFAARREETRRKLAASGK</sequence>
<name>A0A0F5FXU3_9HYPH</name>
<dbReference type="RefSeq" id="WP_046106619.1">
    <property type="nucleotide sequence ID" value="NZ_JZEX01000012.1"/>
</dbReference>
<dbReference type="GO" id="GO:0006355">
    <property type="term" value="P:regulation of DNA-templated transcription"/>
    <property type="evidence" value="ECO:0007669"/>
    <property type="project" value="InterPro"/>
</dbReference>
<accession>A0A0F5FXU3</accession>
<evidence type="ECO:0000313" key="2">
    <source>
        <dbReference type="Proteomes" id="UP000033632"/>
    </source>
</evidence>
<dbReference type="STRING" id="443610.VE25_00500"/>
<dbReference type="AlphaFoldDB" id="A0A0F5FXU3"/>
<keyword evidence="2" id="KW-1185">Reference proteome</keyword>
<dbReference type="EMBL" id="JZEX01000012">
    <property type="protein sequence ID" value="KKB13696.1"/>
    <property type="molecule type" value="Genomic_DNA"/>
</dbReference>
<evidence type="ECO:0000313" key="1">
    <source>
        <dbReference type="EMBL" id="KKB13696.1"/>
    </source>
</evidence>
<comment type="caution">
    <text evidence="1">The sequence shown here is derived from an EMBL/GenBank/DDBJ whole genome shotgun (WGS) entry which is preliminary data.</text>
</comment>
<dbReference type="SUPFAM" id="SSF47598">
    <property type="entry name" value="Ribbon-helix-helix"/>
    <property type="match status" value="1"/>
</dbReference>
<dbReference type="Gene3D" id="6.20.450.20">
    <property type="match status" value="1"/>
</dbReference>
<organism evidence="1 2">
    <name type="scientific">Devosia geojensis</name>
    <dbReference type="NCBI Taxonomy" id="443610"/>
    <lineage>
        <taxon>Bacteria</taxon>
        <taxon>Pseudomonadati</taxon>
        <taxon>Pseudomonadota</taxon>
        <taxon>Alphaproteobacteria</taxon>
        <taxon>Hyphomicrobiales</taxon>
        <taxon>Devosiaceae</taxon>
        <taxon>Devosia</taxon>
    </lineage>
</organism>